<accession>A0A4R1BRT4</accession>
<gene>
    <name evidence="1" type="ORF">E0L93_01170</name>
</gene>
<sequence>MIGPGLRAVVLASYSSRNRVLRDAGGRIHVSWGPVTVKMSQGEFVELAGVLSEAVGCPVRRGELARGSGGQVVKCAMGQVMVVHDDFTLWFGPEEFEAFCRLVCRALGQLEDIQPLPALGLPCSDCPLGFSEN</sequence>
<dbReference type="EMBL" id="SKBU01000003">
    <property type="protein sequence ID" value="TCJ20464.1"/>
    <property type="molecule type" value="Genomic_DNA"/>
</dbReference>
<dbReference type="AlphaFoldDB" id="A0A4R1BRT4"/>
<dbReference type="OrthoDB" id="9846838at2"/>
<evidence type="ECO:0000313" key="2">
    <source>
        <dbReference type="Proteomes" id="UP000295244"/>
    </source>
</evidence>
<evidence type="ECO:0000313" key="1">
    <source>
        <dbReference type="EMBL" id="TCJ20464.1"/>
    </source>
</evidence>
<protein>
    <submittedName>
        <fullName evidence="1">Uncharacterized protein</fullName>
    </submittedName>
</protein>
<proteinExistence type="predicted"/>
<reference evidence="1 2" key="1">
    <citation type="submission" date="2019-03" db="EMBL/GenBank/DDBJ databases">
        <title>Whole genome sequence of a novel Rubrobacter taiwanensis strain, isolated from Yellowstone National Park.</title>
        <authorList>
            <person name="Freed S."/>
            <person name="Ramaley R.F."/>
            <person name="Kyndt J.A."/>
        </authorList>
    </citation>
    <scope>NUCLEOTIDE SEQUENCE [LARGE SCALE GENOMIC DNA]</scope>
    <source>
        <strain evidence="1 2">Yellowstone</strain>
    </source>
</reference>
<name>A0A4R1BRT4_9ACTN</name>
<dbReference type="RefSeq" id="WP_132687397.1">
    <property type="nucleotide sequence ID" value="NZ_SKBU01000003.1"/>
</dbReference>
<keyword evidence="2" id="KW-1185">Reference proteome</keyword>
<dbReference type="Proteomes" id="UP000295244">
    <property type="component" value="Unassembled WGS sequence"/>
</dbReference>
<comment type="caution">
    <text evidence="1">The sequence shown here is derived from an EMBL/GenBank/DDBJ whole genome shotgun (WGS) entry which is preliminary data.</text>
</comment>
<organism evidence="1 2">
    <name type="scientific">Rubrobacter taiwanensis</name>
    <dbReference type="NCBI Taxonomy" id="185139"/>
    <lineage>
        <taxon>Bacteria</taxon>
        <taxon>Bacillati</taxon>
        <taxon>Actinomycetota</taxon>
        <taxon>Rubrobacteria</taxon>
        <taxon>Rubrobacterales</taxon>
        <taxon>Rubrobacteraceae</taxon>
        <taxon>Rubrobacter</taxon>
    </lineage>
</organism>